<sequence length="692" mass="75047">MGKRPPKNANPGGGKKKKRSRVQRDYDDGDDVMVDSAPPKGRGPRETQGRMEALRTRWTRVREASYLQAQAKRFEKPKPAPKPKGKTQTQRRTERRRAALGEAPARSWPTKREVRAQAAGGVAFEDAAAELGIGARGEDDDGEVPEEASGSEEEEDGEEEAEVDEDAEEEEGIEVEEEEEEDEDEEEEEEEDFDDDDGGDGDDAARDRAAMDRQFGAALGAAEVAALGARRAGRDYAAVGAGSGAAKNCLGAYRDVLAARVAPSATRRREPLLRATLAHAVDHVLRSQARQRRHDRRVADADAAPVEARKGVARSAPLEAPEPTERFKTLLDDGADGGGDGGAPRDQGLTRARVLVLVPTRKAALEVCETPRALRRATSRLGRLRRECGPGDDDDEGGATKREGPPDWEAVFGGNCDDDAAGVGRALVPGSGARKFFADYERNGADVVVATPLNNWDHVERALGACNGPPSAVDADVSRVREPYLDGHGAACRQLVALSLSRSRDARLRSLVDAPGPGSLRNRAGAVRLAAPPTADGASGWAWQRARGRARALPVAARVAPARAADAKVRYFRDDVLSPQFVQSLRDDSRDDRTLVYCASYRSSSRARRARAKGAPFLAIHEYSRGSEVRNEEEGIGLYWKIYREGDDTDDEFDDDEMPYDVGAGGPDAMATEYHGRYPVLSDTEDDTDLDY</sequence>
<evidence type="ECO:0000313" key="3">
    <source>
        <dbReference type="EMBL" id="KAK7249266.1"/>
    </source>
</evidence>
<evidence type="ECO:0000256" key="1">
    <source>
        <dbReference type="SAM" id="MobiDB-lite"/>
    </source>
</evidence>
<organism evidence="3 4">
    <name type="scientific">Aureococcus anophagefferens</name>
    <name type="common">Harmful bloom alga</name>
    <dbReference type="NCBI Taxonomy" id="44056"/>
    <lineage>
        <taxon>Eukaryota</taxon>
        <taxon>Sar</taxon>
        <taxon>Stramenopiles</taxon>
        <taxon>Ochrophyta</taxon>
        <taxon>Pelagophyceae</taxon>
        <taxon>Pelagomonadales</taxon>
        <taxon>Pelagomonadaceae</taxon>
        <taxon>Aureococcus</taxon>
    </lineage>
</organism>
<name>A0ABR1G7F6_AURAN</name>
<feature type="region of interest" description="Disordered" evidence="1">
    <location>
        <begin position="289"/>
        <end position="347"/>
    </location>
</feature>
<dbReference type="InterPro" id="IPR010678">
    <property type="entry name" value="UTP25"/>
</dbReference>
<feature type="region of interest" description="Disordered" evidence="1">
    <location>
        <begin position="650"/>
        <end position="692"/>
    </location>
</feature>
<reference evidence="3 4" key="1">
    <citation type="submission" date="2024-03" db="EMBL/GenBank/DDBJ databases">
        <title>Aureococcus anophagefferens CCMP1851 and Kratosvirus quantuckense: Draft genome of a second virus-susceptible host strain in the model system.</title>
        <authorList>
            <person name="Chase E."/>
            <person name="Truchon A.R."/>
            <person name="Schepens W."/>
            <person name="Wilhelm S.W."/>
        </authorList>
    </citation>
    <scope>NUCLEOTIDE SEQUENCE [LARGE SCALE GENOMIC DNA]</scope>
    <source>
        <strain evidence="3 4">CCMP1851</strain>
    </source>
</reference>
<dbReference type="EMBL" id="JBBJCI010000080">
    <property type="protein sequence ID" value="KAK7249266.1"/>
    <property type="molecule type" value="Genomic_DNA"/>
</dbReference>
<feature type="domain" description="UTP25 NTP hydrolase-like" evidence="2">
    <location>
        <begin position="455"/>
        <end position="503"/>
    </location>
</feature>
<feature type="compositionally biased region" description="Acidic residues" evidence="1">
    <location>
        <begin position="650"/>
        <end position="659"/>
    </location>
</feature>
<dbReference type="PANTHER" id="PTHR12933">
    <property type="entry name" value="ORF PROTEIN-RELATED"/>
    <property type="match status" value="1"/>
</dbReference>
<feature type="compositionally biased region" description="Acidic residues" evidence="1">
    <location>
        <begin position="138"/>
        <end position="202"/>
    </location>
</feature>
<comment type="caution">
    <text evidence="3">The sequence shown here is derived from an EMBL/GenBank/DDBJ whole genome shotgun (WGS) entry which is preliminary data.</text>
</comment>
<accession>A0ABR1G7F6</accession>
<dbReference type="InterPro" id="IPR053940">
    <property type="entry name" value="UTP25_NTPase-like"/>
</dbReference>
<protein>
    <submittedName>
        <fullName evidence="3">U3 snoRNA binding protein</fullName>
    </submittedName>
</protein>
<feature type="region of interest" description="Disordered" evidence="1">
    <location>
        <begin position="1"/>
        <end position="210"/>
    </location>
</feature>
<dbReference type="PANTHER" id="PTHR12933:SF0">
    <property type="entry name" value="U3 SMALL NUCLEOLAR RNA-ASSOCIATED PROTEIN 25 HOMOLOG"/>
    <property type="match status" value="1"/>
</dbReference>
<dbReference type="Proteomes" id="UP001363151">
    <property type="component" value="Unassembled WGS sequence"/>
</dbReference>
<feature type="region of interest" description="Disordered" evidence="1">
    <location>
        <begin position="384"/>
        <end position="408"/>
    </location>
</feature>
<feature type="domain" description="UTP25 NTP hydrolase-like" evidence="2">
    <location>
        <begin position="253"/>
        <end position="453"/>
    </location>
</feature>
<evidence type="ECO:0000313" key="4">
    <source>
        <dbReference type="Proteomes" id="UP001363151"/>
    </source>
</evidence>
<dbReference type="Pfam" id="PF22916">
    <property type="entry name" value="UTP25_NTPase-like"/>
    <property type="match status" value="2"/>
</dbReference>
<feature type="compositionally biased region" description="Acidic residues" evidence="1">
    <location>
        <begin position="683"/>
        <end position="692"/>
    </location>
</feature>
<keyword evidence="4" id="KW-1185">Reference proteome</keyword>
<feature type="compositionally biased region" description="Basic and acidic residues" evidence="1">
    <location>
        <begin position="43"/>
        <end position="63"/>
    </location>
</feature>
<proteinExistence type="predicted"/>
<gene>
    <name evidence="3" type="primary">DIEXF</name>
    <name evidence="3" type="ORF">SO694_00047046</name>
</gene>
<evidence type="ECO:0000259" key="2">
    <source>
        <dbReference type="Pfam" id="PF22916"/>
    </source>
</evidence>
<feature type="compositionally biased region" description="Low complexity" evidence="1">
    <location>
        <begin position="116"/>
        <end position="130"/>
    </location>
</feature>